<dbReference type="SUPFAM" id="SSF55594">
    <property type="entry name" value="HPr-like"/>
    <property type="match status" value="1"/>
</dbReference>
<dbReference type="CDD" id="cd00367">
    <property type="entry name" value="PTS-HPr_like"/>
    <property type="match status" value="1"/>
</dbReference>
<protein>
    <recommendedName>
        <fullName evidence="2">Phosphocarrier protein HPr</fullName>
    </recommendedName>
    <alternativeName>
        <fullName evidence="5">Histidine-containing protein</fullName>
    </alternativeName>
</protein>
<dbReference type="InterPro" id="IPR001020">
    <property type="entry name" value="PTS_HPr_His_P_site"/>
</dbReference>
<name>A0ABR7GHA1_9FIRM</name>
<dbReference type="Proteomes" id="UP000643810">
    <property type="component" value="Unassembled WGS sequence"/>
</dbReference>
<gene>
    <name evidence="7" type="ORF">H8R94_09475</name>
</gene>
<sequence>MVTKQVVFINKTGLHARPASDFVMLAKKYESKITICKEGGEPVNAKSVVRLLAEGIGQGTKAELAAEGPDEAEAIEALAVLVASGFGE</sequence>
<evidence type="ECO:0000256" key="5">
    <source>
        <dbReference type="ARBA" id="ARBA00033055"/>
    </source>
</evidence>
<keyword evidence="4" id="KW-0762">Sugar transport</keyword>
<dbReference type="InterPro" id="IPR035895">
    <property type="entry name" value="HPr-like_sf"/>
</dbReference>
<reference evidence="7 8" key="1">
    <citation type="submission" date="2020-08" db="EMBL/GenBank/DDBJ databases">
        <title>Genome public.</title>
        <authorList>
            <person name="Liu C."/>
            <person name="Sun Q."/>
        </authorList>
    </citation>
    <scope>NUCLEOTIDE SEQUENCE [LARGE SCALE GENOMIC DNA]</scope>
    <source>
        <strain evidence="7 8">NSJ-9</strain>
    </source>
</reference>
<dbReference type="Pfam" id="PF00381">
    <property type="entry name" value="PTS-HPr"/>
    <property type="match status" value="1"/>
</dbReference>
<comment type="caution">
    <text evidence="7">The sequence shown here is derived from an EMBL/GenBank/DDBJ whole genome shotgun (WGS) entry which is preliminary data.</text>
</comment>
<dbReference type="PANTHER" id="PTHR33705">
    <property type="entry name" value="PHOSPHOCARRIER PROTEIN HPR"/>
    <property type="match status" value="1"/>
</dbReference>
<evidence type="ECO:0000256" key="3">
    <source>
        <dbReference type="ARBA" id="ARBA00022448"/>
    </source>
</evidence>
<dbReference type="PANTHER" id="PTHR33705:SF1">
    <property type="entry name" value="PHOSPHOCARRIER PROTEIN HPR"/>
    <property type="match status" value="1"/>
</dbReference>
<organism evidence="7 8">
    <name type="scientific">Roseburia lenta</name>
    <dbReference type="NCBI Taxonomy" id="2763061"/>
    <lineage>
        <taxon>Bacteria</taxon>
        <taxon>Bacillati</taxon>
        <taxon>Bacillota</taxon>
        <taxon>Clostridia</taxon>
        <taxon>Lachnospirales</taxon>
        <taxon>Lachnospiraceae</taxon>
        <taxon>Roseburia</taxon>
    </lineage>
</organism>
<evidence type="ECO:0000256" key="1">
    <source>
        <dbReference type="ARBA" id="ARBA00003681"/>
    </source>
</evidence>
<keyword evidence="3" id="KW-0813">Transport</keyword>
<keyword evidence="8" id="KW-1185">Reference proteome</keyword>
<evidence type="ECO:0000259" key="6">
    <source>
        <dbReference type="PROSITE" id="PS51350"/>
    </source>
</evidence>
<evidence type="ECO:0000313" key="8">
    <source>
        <dbReference type="Proteomes" id="UP000643810"/>
    </source>
</evidence>
<dbReference type="PROSITE" id="PS51350">
    <property type="entry name" value="PTS_HPR_DOM"/>
    <property type="match status" value="1"/>
</dbReference>
<accession>A0ABR7GHA1</accession>
<dbReference type="InterPro" id="IPR050399">
    <property type="entry name" value="HPr"/>
</dbReference>
<dbReference type="PRINTS" id="PR00107">
    <property type="entry name" value="PHOSPHOCPHPR"/>
</dbReference>
<evidence type="ECO:0000256" key="2">
    <source>
        <dbReference type="ARBA" id="ARBA00020422"/>
    </source>
</evidence>
<comment type="function">
    <text evidence="1">General (non sugar-specific) component of the phosphoenolpyruvate-dependent sugar phosphotransferase system (sugar PTS). This major carbohydrate active-transport system catalyzes the phosphorylation of incoming sugar substrates concomitantly with their translocation across the cell membrane. The phosphoryl group from phosphoenolpyruvate (PEP) is transferred to the phosphoryl carrier protein HPr by enzyme I. Phospho-HPr then transfers it to the PTS EIIA domain.</text>
</comment>
<dbReference type="PROSITE" id="PS00369">
    <property type="entry name" value="PTS_HPR_HIS"/>
    <property type="match status" value="1"/>
</dbReference>
<evidence type="ECO:0000256" key="4">
    <source>
        <dbReference type="ARBA" id="ARBA00022597"/>
    </source>
</evidence>
<dbReference type="RefSeq" id="WP_186854509.1">
    <property type="nucleotide sequence ID" value="NZ_JACOPG010000003.1"/>
</dbReference>
<feature type="domain" description="HPr" evidence="6">
    <location>
        <begin position="1"/>
        <end position="88"/>
    </location>
</feature>
<proteinExistence type="predicted"/>
<dbReference type="EMBL" id="JACOPG010000003">
    <property type="protein sequence ID" value="MBC5686828.1"/>
    <property type="molecule type" value="Genomic_DNA"/>
</dbReference>
<dbReference type="Gene3D" id="3.30.1340.10">
    <property type="entry name" value="HPr-like"/>
    <property type="match status" value="1"/>
</dbReference>
<dbReference type="NCBIfam" id="TIGR01003">
    <property type="entry name" value="PTS_HPr_family"/>
    <property type="match status" value="1"/>
</dbReference>
<dbReference type="InterPro" id="IPR000032">
    <property type="entry name" value="HPr-like"/>
</dbReference>
<evidence type="ECO:0000313" key="7">
    <source>
        <dbReference type="EMBL" id="MBC5686828.1"/>
    </source>
</evidence>